<evidence type="ECO:0000313" key="2">
    <source>
        <dbReference type="EMBL" id="ROV99104.1"/>
    </source>
</evidence>
<proteinExistence type="predicted"/>
<evidence type="ECO:0000313" key="3">
    <source>
        <dbReference type="Proteomes" id="UP000283895"/>
    </source>
</evidence>
<protein>
    <submittedName>
        <fullName evidence="2">Uncharacterized protein</fullName>
    </submittedName>
</protein>
<accession>A0A423W711</accession>
<dbReference type="Proteomes" id="UP000283895">
    <property type="component" value="Unassembled WGS sequence"/>
</dbReference>
<feature type="region of interest" description="Disordered" evidence="1">
    <location>
        <begin position="1"/>
        <end position="28"/>
    </location>
</feature>
<dbReference type="EMBL" id="LKEA01000024">
    <property type="protein sequence ID" value="ROV99104.1"/>
    <property type="molecule type" value="Genomic_DNA"/>
</dbReference>
<evidence type="ECO:0000256" key="1">
    <source>
        <dbReference type="SAM" id="MobiDB-lite"/>
    </source>
</evidence>
<comment type="caution">
    <text evidence="2">The sequence shown here is derived from an EMBL/GenBank/DDBJ whole genome shotgun (WGS) entry which is preliminary data.</text>
</comment>
<reference evidence="2 3" key="1">
    <citation type="submission" date="2015-09" db="EMBL/GenBank/DDBJ databases">
        <title>Host preference determinants of Valsa canker pathogens revealed by comparative genomics.</title>
        <authorList>
            <person name="Yin Z."/>
            <person name="Huang L."/>
        </authorList>
    </citation>
    <scope>NUCLEOTIDE SEQUENCE [LARGE SCALE GENOMIC DNA]</scope>
    <source>
        <strain evidence="2 3">03-1</strain>
    </source>
</reference>
<feature type="compositionally biased region" description="Polar residues" evidence="1">
    <location>
        <begin position="18"/>
        <end position="27"/>
    </location>
</feature>
<sequence length="94" mass="9307">MSENYSRKQNGSGGMASATKTPANSNVGLDKNKLFDAEGAIGKQFTEGGALGGTAQKIGGPLATDGAIGKQFTAEGSIGGTVQDTLGGVKSKSN</sequence>
<organism evidence="2 3">
    <name type="scientific">Cytospora schulzeri</name>
    <dbReference type="NCBI Taxonomy" id="448051"/>
    <lineage>
        <taxon>Eukaryota</taxon>
        <taxon>Fungi</taxon>
        <taxon>Dikarya</taxon>
        <taxon>Ascomycota</taxon>
        <taxon>Pezizomycotina</taxon>
        <taxon>Sordariomycetes</taxon>
        <taxon>Sordariomycetidae</taxon>
        <taxon>Diaporthales</taxon>
        <taxon>Cytosporaceae</taxon>
        <taxon>Cytospora</taxon>
    </lineage>
</organism>
<name>A0A423W711_9PEZI</name>
<keyword evidence="3" id="KW-1185">Reference proteome</keyword>
<dbReference type="AlphaFoldDB" id="A0A423W711"/>
<feature type="compositionally biased region" description="Polar residues" evidence="1">
    <location>
        <begin position="1"/>
        <end position="10"/>
    </location>
</feature>
<dbReference type="OrthoDB" id="5278621at2759"/>
<gene>
    <name evidence="2" type="ORF">VMCG_06596</name>
</gene>